<gene>
    <name evidence="2" type="ORF">CIB95_13155</name>
</gene>
<reference evidence="2 3" key="2">
    <citation type="submission" date="2017-09" db="EMBL/GenBank/DDBJ databases">
        <title>Bacillus patelloidae sp. nov., isolated from the intestinal tract of a marine limpet.</title>
        <authorList>
            <person name="Liu R."/>
            <person name="Dong C."/>
            <person name="Shao Z."/>
        </authorList>
    </citation>
    <scope>NUCLEOTIDE SEQUENCE [LARGE SCALE GENOMIC DNA]</scope>
    <source>
        <strain evidence="2 3">SA5d-4</strain>
    </source>
</reference>
<accession>A0A263BR54</accession>
<reference evidence="3" key="1">
    <citation type="submission" date="2017-08" db="EMBL/GenBank/DDBJ databases">
        <authorList>
            <person name="Huang Z."/>
        </authorList>
    </citation>
    <scope>NUCLEOTIDE SEQUENCE [LARGE SCALE GENOMIC DNA]</scope>
    <source>
        <strain evidence="3">SA5d-4</strain>
    </source>
</reference>
<dbReference type="CDD" id="cd01300">
    <property type="entry name" value="YtcJ_like"/>
    <property type="match status" value="1"/>
</dbReference>
<sequence>MGTLWYGGKIYTMEQEGHTVEAVFVKDGYIRAVGQLDEIKETYKDDIKEKQNLHGATMYPGFVDSHGHMIGHGEKLLRLDLSTANSAEEMKVMLKDAVANTPDGEWVYGEGWNENNFPDRKIFHRDELDEIAPNHPVMLTRVCRHAILVNTKALTIAGITNETENPQGGVIVRDDEGVATGFLLDQAQDLVKKAAPEASENYLNRALETAYEDLVSLGLVGLHTEDLNYYSGFHNTYQAIIHAINGEDKKFRANLLVHHEVVDDMHKEGHQFESGTPYVTFGAMKIFADGAIGGRTALLSHPYNDSPETSGVAIHEKEELFQLIKKARNYKMPVAIHTIGDLAAEYAIEAFELYPPIAGQRDRLIHGQFLNKDLMDRLEKLAIVIDIQPQFVASDFPWVIERIGEERLPYAYAWKMLLNRGIHCAGGSDTPIESANPLLGIHAAVARRSVNETHEGYNPEEKLSIFEAISLYTIGSAYAIGKEDSRGKIAEGHVADFTVYANDLFETAIDEIPNSTVQMTVVDNTIVYKR</sequence>
<dbReference type="EMBL" id="NPIA01000008">
    <property type="protein sequence ID" value="OZM56052.1"/>
    <property type="molecule type" value="Genomic_DNA"/>
</dbReference>
<dbReference type="Pfam" id="PF07969">
    <property type="entry name" value="Amidohydro_3"/>
    <property type="match status" value="1"/>
</dbReference>
<protein>
    <submittedName>
        <fullName evidence="2">Amidohydrolase</fullName>
    </submittedName>
</protein>
<evidence type="ECO:0000313" key="3">
    <source>
        <dbReference type="Proteomes" id="UP000217083"/>
    </source>
</evidence>
<proteinExistence type="predicted"/>
<evidence type="ECO:0000259" key="1">
    <source>
        <dbReference type="Pfam" id="PF07969"/>
    </source>
</evidence>
<dbReference type="Gene3D" id="2.30.40.10">
    <property type="entry name" value="Urease, subunit C, domain 1"/>
    <property type="match status" value="1"/>
</dbReference>
<comment type="caution">
    <text evidence="2">The sequence shown here is derived from an EMBL/GenBank/DDBJ whole genome shotgun (WGS) entry which is preliminary data.</text>
</comment>
<dbReference type="RefSeq" id="WP_094925895.1">
    <property type="nucleotide sequence ID" value="NZ_NPIA01000008.1"/>
</dbReference>
<dbReference type="Proteomes" id="UP000217083">
    <property type="component" value="Unassembled WGS sequence"/>
</dbReference>
<name>A0A263BR54_9BACI</name>
<feature type="domain" description="Amidohydrolase 3" evidence="1">
    <location>
        <begin position="52"/>
        <end position="528"/>
    </location>
</feature>
<dbReference type="Gene3D" id="3.10.310.70">
    <property type="match status" value="1"/>
</dbReference>
<dbReference type="SUPFAM" id="SSF51338">
    <property type="entry name" value="Composite domain of metallo-dependent hydrolases"/>
    <property type="match status" value="1"/>
</dbReference>
<dbReference type="SUPFAM" id="SSF51556">
    <property type="entry name" value="Metallo-dependent hydrolases"/>
    <property type="match status" value="1"/>
</dbReference>
<organism evidence="2 3">
    <name type="scientific">Lottiidibacillus patelloidae</name>
    <dbReference type="NCBI Taxonomy" id="2670334"/>
    <lineage>
        <taxon>Bacteria</taxon>
        <taxon>Bacillati</taxon>
        <taxon>Bacillota</taxon>
        <taxon>Bacilli</taxon>
        <taxon>Bacillales</taxon>
        <taxon>Bacillaceae</taxon>
        <taxon>Lottiidibacillus</taxon>
    </lineage>
</organism>
<dbReference type="PANTHER" id="PTHR22642">
    <property type="entry name" value="IMIDAZOLONEPROPIONASE"/>
    <property type="match status" value="1"/>
</dbReference>
<dbReference type="PANTHER" id="PTHR22642:SF2">
    <property type="entry name" value="PROTEIN LONG AFTER FAR-RED 3"/>
    <property type="match status" value="1"/>
</dbReference>
<keyword evidence="3" id="KW-1185">Reference proteome</keyword>
<dbReference type="InterPro" id="IPR033932">
    <property type="entry name" value="YtcJ-like"/>
</dbReference>
<dbReference type="InterPro" id="IPR032466">
    <property type="entry name" value="Metal_Hydrolase"/>
</dbReference>
<dbReference type="Gene3D" id="3.20.20.140">
    <property type="entry name" value="Metal-dependent hydrolases"/>
    <property type="match status" value="1"/>
</dbReference>
<dbReference type="InterPro" id="IPR011059">
    <property type="entry name" value="Metal-dep_hydrolase_composite"/>
</dbReference>
<dbReference type="GO" id="GO:0016810">
    <property type="term" value="F:hydrolase activity, acting on carbon-nitrogen (but not peptide) bonds"/>
    <property type="evidence" value="ECO:0007669"/>
    <property type="project" value="InterPro"/>
</dbReference>
<dbReference type="InterPro" id="IPR013108">
    <property type="entry name" value="Amidohydro_3"/>
</dbReference>
<evidence type="ECO:0000313" key="2">
    <source>
        <dbReference type="EMBL" id="OZM56052.1"/>
    </source>
</evidence>
<dbReference type="AlphaFoldDB" id="A0A263BR54"/>
<keyword evidence="2" id="KW-0378">Hydrolase</keyword>